<dbReference type="Proteomes" id="UP000288361">
    <property type="component" value="Unassembled WGS sequence"/>
</dbReference>
<keyword evidence="1" id="KW-0238">DNA-binding</keyword>
<accession>A0A432YIC0</accession>
<dbReference type="AlphaFoldDB" id="A0A432YIC0"/>
<dbReference type="RefSeq" id="WP_126752930.1">
    <property type="nucleotide sequence ID" value="NZ_JBHUMT010000012.1"/>
</dbReference>
<gene>
    <name evidence="1" type="ORF">CWI73_11615</name>
</gene>
<name>A0A432YIC0_9GAMM</name>
<protein>
    <submittedName>
        <fullName evidence="1">DNA-binding protein</fullName>
    </submittedName>
</protein>
<evidence type="ECO:0000313" key="2">
    <source>
        <dbReference type="Proteomes" id="UP000288361"/>
    </source>
</evidence>
<dbReference type="GO" id="GO:0006355">
    <property type="term" value="P:regulation of DNA-templated transcription"/>
    <property type="evidence" value="ECO:0007669"/>
    <property type="project" value="InterPro"/>
</dbReference>
<comment type="caution">
    <text evidence="1">The sequence shown here is derived from an EMBL/GenBank/DDBJ whole genome shotgun (WGS) entry which is preliminary data.</text>
</comment>
<dbReference type="PANTHER" id="PTHR40455:SF1">
    <property type="entry name" value="ANTITOXIN HIGA"/>
    <property type="match status" value="1"/>
</dbReference>
<dbReference type="InterPro" id="IPR039060">
    <property type="entry name" value="Antitox_HigA"/>
</dbReference>
<dbReference type="GO" id="GO:0001046">
    <property type="term" value="F:core promoter sequence-specific DNA binding"/>
    <property type="evidence" value="ECO:0007669"/>
    <property type="project" value="TreeGrafter"/>
</dbReference>
<dbReference type="EMBL" id="PIQA01000014">
    <property type="protein sequence ID" value="RUO60711.1"/>
    <property type="molecule type" value="Genomic_DNA"/>
</dbReference>
<evidence type="ECO:0000313" key="1">
    <source>
        <dbReference type="EMBL" id="RUO60711.1"/>
    </source>
</evidence>
<organism evidence="1 2">
    <name type="scientific">Idiomarina piscisalsi</name>
    <dbReference type="NCBI Taxonomy" id="1096243"/>
    <lineage>
        <taxon>Bacteria</taxon>
        <taxon>Pseudomonadati</taxon>
        <taxon>Pseudomonadota</taxon>
        <taxon>Gammaproteobacteria</taxon>
        <taxon>Alteromonadales</taxon>
        <taxon>Idiomarinaceae</taxon>
        <taxon>Idiomarina</taxon>
    </lineage>
</organism>
<dbReference type="PANTHER" id="PTHR40455">
    <property type="entry name" value="ANTITOXIN HIGA"/>
    <property type="match status" value="1"/>
</dbReference>
<sequence length="125" mass="14481">MNIKPIKTAEDHQKALVRIDELWDAEPNTEAADELDILVTLVEAYEEAKYKIDAPDPVEAIKFRMDQEGLKDSDLVPFLGQRSRVSEVLNRKRRLTLPMIRRLHSGLYIPLECLVMDYELDRTEA</sequence>
<proteinExistence type="predicted"/>
<reference evidence="1 2" key="1">
    <citation type="journal article" date="2011" name="Front. Microbiol.">
        <title>Genomic signatures of strain selection and enhancement in Bacillus atrophaeus var. globigii, a historical biowarfare simulant.</title>
        <authorList>
            <person name="Gibbons H.S."/>
            <person name="Broomall S.M."/>
            <person name="McNew L.A."/>
            <person name="Daligault H."/>
            <person name="Chapman C."/>
            <person name="Bruce D."/>
            <person name="Karavis M."/>
            <person name="Krepps M."/>
            <person name="McGregor P.A."/>
            <person name="Hong C."/>
            <person name="Park K.H."/>
            <person name="Akmal A."/>
            <person name="Feldman A."/>
            <person name="Lin J.S."/>
            <person name="Chang W.E."/>
            <person name="Higgs B.W."/>
            <person name="Demirev P."/>
            <person name="Lindquist J."/>
            <person name="Liem A."/>
            <person name="Fochler E."/>
            <person name="Read T.D."/>
            <person name="Tapia R."/>
            <person name="Johnson S."/>
            <person name="Bishop-Lilly K.A."/>
            <person name="Detter C."/>
            <person name="Han C."/>
            <person name="Sozhamannan S."/>
            <person name="Rosenzweig C.N."/>
            <person name="Skowronski E.W."/>
        </authorList>
    </citation>
    <scope>NUCLEOTIDE SEQUENCE [LARGE SCALE GENOMIC DNA]</scope>
    <source>
        <strain evidence="1 2">TPS4-2</strain>
    </source>
</reference>